<evidence type="ECO:0000256" key="3">
    <source>
        <dbReference type="ARBA" id="ARBA00012816"/>
    </source>
</evidence>
<evidence type="ECO:0000256" key="1">
    <source>
        <dbReference type="ARBA" id="ARBA00004496"/>
    </source>
</evidence>
<dbReference type="Pfam" id="PF01336">
    <property type="entry name" value="tRNA_anti-codon"/>
    <property type="match status" value="1"/>
</dbReference>
<keyword evidence="5" id="KW-0436">Ligase</keyword>
<evidence type="ECO:0000259" key="12">
    <source>
        <dbReference type="PROSITE" id="PS50862"/>
    </source>
</evidence>
<dbReference type="CDD" id="cd00776">
    <property type="entry name" value="AsxRS_core"/>
    <property type="match status" value="1"/>
</dbReference>
<evidence type="ECO:0000256" key="4">
    <source>
        <dbReference type="ARBA" id="ARBA00022490"/>
    </source>
</evidence>
<dbReference type="SUPFAM" id="SSF50249">
    <property type="entry name" value="Nucleic acid-binding proteins"/>
    <property type="match status" value="1"/>
</dbReference>
<dbReference type="GO" id="GO:0006421">
    <property type="term" value="P:asparaginyl-tRNA aminoacylation"/>
    <property type="evidence" value="ECO:0007669"/>
    <property type="project" value="InterPro"/>
</dbReference>
<dbReference type="PRINTS" id="PR01042">
    <property type="entry name" value="TRNASYNTHASP"/>
</dbReference>
<comment type="catalytic activity">
    <reaction evidence="11">
        <text>tRNA(Asn) + L-asparagine + ATP = L-asparaginyl-tRNA(Asn) + AMP + diphosphate + H(+)</text>
        <dbReference type="Rhea" id="RHEA:11180"/>
        <dbReference type="Rhea" id="RHEA-COMP:9659"/>
        <dbReference type="Rhea" id="RHEA-COMP:9674"/>
        <dbReference type="ChEBI" id="CHEBI:15378"/>
        <dbReference type="ChEBI" id="CHEBI:30616"/>
        <dbReference type="ChEBI" id="CHEBI:33019"/>
        <dbReference type="ChEBI" id="CHEBI:58048"/>
        <dbReference type="ChEBI" id="CHEBI:78442"/>
        <dbReference type="ChEBI" id="CHEBI:78515"/>
        <dbReference type="ChEBI" id="CHEBI:456215"/>
        <dbReference type="EC" id="6.1.1.22"/>
    </reaction>
</comment>
<evidence type="ECO:0000313" key="13">
    <source>
        <dbReference type="EMBL" id="JAP91254.1"/>
    </source>
</evidence>
<reference evidence="13" key="1">
    <citation type="submission" date="2015-07" db="EMBL/GenBank/DDBJ databases">
        <title>Adaptation to a free-living lifestyle via gene acquisitions in the diplomonad Trepomonas sp. PC1.</title>
        <authorList>
            <person name="Xu F."/>
            <person name="Jerlstrom-Hultqvist J."/>
            <person name="Kolisko M."/>
            <person name="Simpson A.G.B."/>
            <person name="Roger A.J."/>
            <person name="Svard S.G."/>
            <person name="Andersson J.O."/>
        </authorList>
    </citation>
    <scope>NUCLEOTIDE SEQUENCE</scope>
    <source>
        <strain evidence="13">PC1</strain>
    </source>
</reference>
<evidence type="ECO:0000256" key="5">
    <source>
        <dbReference type="ARBA" id="ARBA00022598"/>
    </source>
</evidence>
<dbReference type="Gene3D" id="3.30.930.10">
    <property type="entry name" value="Bira Bifunctional Protein, Domain 2"/>
    <property type="match status" value="1"/>
</dbReference>
<keyword evidence="8" id="KW-0648">Protein biosynthesis</keyword>
<keyword evidence="6" id="KW-0547">Nucleotide-binding</keyword>
<comment type="subcellular location">
    <subcellularLocation>
        <location evidence="1">Cytoplasm</location>
    </subcellularLocation>
</comment>
<name>A0A146K5U7_9EUKA</name>
<gene>
    <name evidence="13" type="ORF">TPC1_17186</name>
</gene>
<dbReference type="InterPro" id="IPR012340">
    <property type="entry name" value="NA-bd_OB-fold"/>
</dbReference>
<evidence type="ECO:0000256" key="6">
    <source>
        <dbReference type="ARBA" id="ARBA00022741"/>
    </source>
</evidence>
<dbReference type="GO" id="GO:0003676">
    <property type="term" value="F:nucleic acid binding"/>
    <property type="evidence" value="ECO:0007669"/>
    <property type="project" value="InterPro"/>
</dbReference>
<keyword evidence="4" id="KW-0963">Cytoplasm</keyword>
<comment type="similarity">
    <text evidence="2">Belongs to the class-II aminoacyl-tRNA synthetase family.</text>
</comment>
<dbReference type="GO" id="GO:0004816">
    <property type="term" value="F:asparagine-tRNA ligase activity"/>
    <property type="evidence" value="ECO:0007669"/>
    <property type="project" value="UniProtKB-EC"/>
</dbReference>
<dbReference type="AlphaFoldDB" id="A0A146K5U7"/>
<dbReference type="InterPro" id="IPR004365">
    <property type="entry name" value="NA-bd_OB_tRNA"/>
</dbReference>
<dbReference type="InterPro" id="IPR045864">
    <property type="entry name" value="aa-tRNA-synth_II/BPL/LPL"/>
</dbReference>
<evidence type="ECO:0000256" key="9">
    <source>
        <dbReference type="ARBA" id="ARBA00023146"/>
    </source>
</evidence>
<dbReference type="GO" id="GO:0005524">
    <property type="term" value="F:ATP binding"/>
    <property type="evidence" value="ECO:0007669"/>
    <property type="project" value="UniProtKB-KW"/>
</dbReference>
<feature type="non-terminal residue" evidence="13">
    <location>
        <position position="1"/>
    </location>
</feature>
<dbReference type="PROSITE" id="PS50862">
    <property type="entry name" value="AA_TRNA_LIGASE_II"/>
    <property type="match status" value="1"/>
</dbReference>
<dbReference type="InterPro" id="IPR006195">
    <property type="entry name" value="aa-tRNA-synth_II"/>
</dbReference>
<dbReference type="GO" id="GO:0005737">
    <property type="term" value="C:cytoplasm"/>
    <property type="evidence" value="ECO:0007669"/>
    <property type="project" value="UniProtKB-SubCell"/>
</dbReference>
<dbReference type="InterPro" id="IPR004522">
    <property type="entry name" value="Asn-tRNA-ligase"/>
</dbReference>
<evidence type="ECO:0000256" key="10">
    <source>
        <dbReference type="ARBA" id="ARBA00029886"/>
    </source>
</evidence>
<proteinExistence type="inferred from homology"/>
<protein>
    <recommendedName>
        <fullName evidence="3">asparagine--tRNA ligase</fullName>
        <ecNumber evidence="3">6.1.1.22</ecNumber>
    </recommendedName>
    <alternativeName>
        <fullName evidence="10">Asparaginyl-tRNA synthetase</fullName>
    </alternativeName>
</protein>
<keyword evidence="9 13" id="KW-0030">Aminoacyl-tRNA synthetase</keyword>
<dbReference type="EMBL" id="GDID01005352">
    <property type="protein sequence ID" value="JAP91254.1"/>
    <property type="molecule type" value="Transcribed_RNA"/>
</dbReference>
<dbReference type="EC" id="6.1.1.22" evidence="3"/>
<dbReference type="InterPro" id="IPR002312">
    <property type="entry name" value="Asp/Asn-tRNA-synth_IIb"/>
</dbReference>
<dbReference type="Pfam" id="PF00152">
    <property type="entry name" value="tRNA-synt_2"/>
    <property type="match status" value="1"/>
</dbReference>
<keyword evidence="7" id="KW-0067">ATP-binding</keyword>
<dbReference type="NCBIfam" id="TIGR00457">
    <property type="entry name" value="asnS"/>
    <property type="match status" value="1"/>
</dbReference>
<dbReference type="SUPFAM" id="SSF55681">
    <property type="entry name" value="Class II aaRS and biotin synthetases"/>
    <property type="match status" value="1"/>
</dbReference>
<organism evidence="13">
    <name type="scientific">Trepomonas sp. PC1</name>
    <dbReference type="NCBI Taxonomy" id="1076344"/>
    <lineage>
        <taxon>Eukaryota</taxon>
        <taxon>Metamonada</taxon>
        <taxon>Diplomonadida</taxon>
        <taxon>Hexamitidae</taxon>
        <taxon>Hexamitinae</taxon>
        <taxon>Trepomonas</taxon>
    </lineage>
</organism>
<sequence length="524" mass="60658">EKQQQDYTQKEKLPYQIHFEKEIEAEYEEISKMKDEEGKELPNKRVKKLQQGVQVKFKKMFSEIQNAAKVVEKKQREFAPLIENKALPAADRIHLKNDEVLSHIGKRVEVHGWCHRVRIQSQKLAFLMIRDGHGYVQVMLNEQCMGCQESQELNRETAVLIKGVLDKNDKSPTGFEIATDFWQVIGKSDGDFENLLQKDSGPEVRARNRHIVHRGEKGSAILKLRSHILNLFREHFASKDFTEVNVPTIVNTECEGGSSLFKLDYYGQQAYMTQSSQLYLESVIHALGDVFCIAPSYRAEKSNTRRHLAEFTHLETEHAFIEFDDLLQIIEDMVCFVANNLYKRHGEMVDSINPDPIKELKQPFKRMTYVDAIAWLNERNILTDQGKPFEFGDDIAEAQERQMIDSIGEPVFLCKFPASLKSFYMPRCKEDDRLTESVDLLVPTVGEIVGGSMRVWKYDETMAAYEREKLPVDNYYWYTDVRKYGENPHGGCGLGLDRFVCWLLGIYNIRDSVLYPRAFGQLMP</sequence>
<accession>A0A146K5U7</accession>
<dbReference type="Gene3D" id="2.40.50.140">
    <property type="entry name" value="Nucleic acid-binding proteins"/>
    <property type="match status" value="1"/>
</dbReference>
<evidence type="ECO:0000256" key="2">
    <source>
        <dbReference type="ARBA" id="ARBA00008226"/>
    </source>
</evidence>
<dbReference type="InterPro" id="IPR004364">
    <property type="entry name" value="Aa-tRNA-synt_II"/>
</dbReference>
<feature type="domain" description="Aminoacyl-transfer RNA synthetases class-II family profile" evidence="12">
    <location>
        <begin position="222"/>
        <end position="524"/>
    </location>
</feature>
<dbReference type="PANTHER" id="PTHR22594">
    <property type="entry name" value="ASPARTYL/LYSYL-TRNA SYNTHETASE"/>
    <property type="match status" value="1"/>
</dbReference>
<evidence type="ECO:0000256" key="7">
    <source>
        <dbReference type="ARBA" id="ARBA00022840"/>
    </source>
</evidence>
<dbReference type="PANTHER" id="PTHR22594:SF16">
    <property type="entry name" value="ASPARAGINE--TRNA LIGASE, CYTOPLASMIC"/>
    <property type="match status" value="1"/>
</dbReference>
<evidence type="ECO:0000256" key="11">
    <source>
        <dbReference type="ARBA" id="ARBA00047844"/>
    </source>
</evidence>
<evidence type="ECO:0000256" key="8">
    <source>
        <dbReference type="ARBA" id="ARBA00022917"/>
    </source>
</evidence>